<feature type="region of interest" description="Disordered" evidence="3">
    <location>
        <begin position="471"/>
        <end position="497"/>
    </location>
</feature>
<accession>A0AAE3EY01</accession>
<dbReference type="PANTHER" id="PTHR42693:SF53">
    <property type="entry name" value="ENDO-4-O-SULFATASE"/>
    <property type="match status" value="1"/>
</dbReference>
<dbReference type="PANTHER" id="PTHR42693">
    <property type="entry name" value="ARYLSULFATASE FAMILY MEMBER"/>
    <property type="match status" value="1"/>
</dbReference>
<dbReference type="SUPFAM" id="SSF53649">
    <property type="entry name" value="Alkaline phosphatase-like"/>
    <property type="match status" value="1"/>
</dbReference>
<comment type="caution">
    <text evidence="5">The sequence shown here is derived from an EMBL/GenBank/DDBJ whole genome shotgun (WGS) entry which is preliminary data.</text>
</comment>
<organism evidence="5 6">
    <name type="scientific">Cerina litoralis</name>
    <dbReference type="NCBI Taxonomy" id="2874477"/>
    <lineage>
        <taxon>Bacteria</taxon>
        <taxon>Pseudomonadati</taxon>
        <taxon>Bacteroidota</taxon>
        <taxon>Flavobacteriia</taxon>
        <taxon>Flavobacteriales</taxon>
        <taxon>Flavobacteriaceae</taxon>
        <taxon>Cerina</taxon>
    </lineage>
</organism>
<proteinExistence type="inferred from homology"/>
<dbReference type="EMBL" id="JAIRBC010000026">
    <property type="protein sequence ID" value="MCG2462204.1"/>
    <property type="molecule type" value="Genomic_DNA"/>
</dbReference>
<dbReference type="Gene3D" id="2.60.40.10">
    <property type="entry name" value="Immunoglobulins"/>
    <property type="match status" value="1"/>
</dbReference>
<dbReference type="InterPro" id="IPR050738">
    <property type="entry name" value="Sulfatase"/>
</dbReference>
<name>A0AAE3EY01_9FLAO</name>
<evidence type="ECO:0000256" key="3">
    <source>
        <dbReference type="SAM" id="MobiDB-lite"/>
    </source>
</evidence>
<keyword evidence="6" id="KW-1185">Reference proteome</keyword>
<dbReference type="CDD" id="cd16031">
    <property type="entry name" value="G6S_like"/>
    <property type="match status" value="1"/>
</dbReference>
<feature type="compositionally biased region" description="Polar residues" evidence="3">
    <location>
        <begin position="473"/>
        <end position="487"/>
    </location>
</feature>
<evidence type="ECO:0000313" key="6">
    <source>
        <dbReference type="Proteomes" id="UP001200642"/>
    </source>
</evidence>
<evidence type="ECO:0000313" key="5">
    <source>
        <dbReference type="EMBL" id="MCG2462204.1"/>
    </source>
</evidence>
<keyword evidence="2" id="KW-0378">Hydrolase</keyword>
<evidence type="ECO:0000259" key="4">
    <source>
        <dbReference type="Pfam" id="PF00884"/>
    </source>
</evidence>
<evidence type="ECO:0000256" key="1">
    <source>
        <dbReference type="ARBA" id="ARBA00008779"/>
    </source>
</evidence>
<dbReference type="AlphaFoldDB" id="A0AAE3EY01"/>
<dbReference type="Pfam" id="PF25788">
    <property type="entry name" value="Ig_Rha78A_N"/>
    <property type="match status" value="1"/>
</dbReference>
<dbReference type="Pfam" id="PF00884">
    <property type="entry name" value="Sulfatase"/>
    <property type="match status" value="1"/>
</dbReference>
<dbReference type="RefSeq" id="WP_317903344.1">
    <property type="nucleotide sequence ID" value="NZ_JAIRBC010000026.1"/>
</dbReference>
<dbReference type="InterPro" id="IPR013783">
    <property type="entry name" value="Ig-like_fold"/>
</dbReference>
<reference evidence="5" key="1">
    <citation type="submission" date="2023-02" db="EMBL/GenBank/DDBJ databases">
        <title>Genome of Flavobacteriaceae gen. nov. sp. strain F89.</title>
        <authorList>
            <person name="Wang Y."/>
        </authorList>
    </citation>
    <scope>NUCLEOTIDE SEQUENCE</scope>
    <source>
        <strain evidence="5">F89</strain>
    </source>
</reference>
<dbReference type="GO" id="GO:0004065">
    <property type="term" value="F:arylsulfatase activity"/>
    <property type="evidence" value="ECO:0007669"/>
    <property type="project" value="TreeGrafter"/>
</dbReference>
<gene>
    <name evidence="5" type="ORF">K8352_15700</name>
</gene>
<dbReference type="Proteomes" id="UP001200642">
    <property type="component" value="Unassembled WGS sequence"/>
</dbReference>
<sequence>MKNQQPLKPCVLLVRLFCISLCYLAWGSLLAQKSDPAKTAARPNIIFILTDDQRWDALGYAGNPLIHTPEMDKLAREGTYFKNAFVTTPICAASRASILTGLHERTHRFDFQTGNVRREYMMNAYPKLLKDSGYYTGFYGKYGIKDDTQDQQFDDYEIYDRKGDPDRRSYYYKTLGQDTVHLTRYTGQKALDFLDRVDPKRPFSLSLSFSAPHAQDSAEEQYFWQQTTDPLLQGVAMPDPDLGDDRYFDSLPEAVRTGFNRLRWTWRYDTPEKYQHSVKGYYRMISGIDLEIAKIRAKLKERGLDQNTVIVLMGDNGYFMGERQLAGKWLMYENSIRVPLIIMDPRAKKHRDVEVVALNIDIPATLLDLAGLQRPKTWQGKSLMPLVNHAKKDLERDTILVEHLWDFGPIPPSEGVRTGKWKYFRYVNDKTLEELYNLESDPREIHNLANDVKYRSQLLAFRAKLDELGQKYSDGNSQGPGQLTVSKGNKPKYGWELPPGATAQSSYQILVASSPENLADNRGDVWDTGEVPNSRHTQIEQGGSGVIGGKTYFWKVRIWDEAHRLTDYSEPQKYKAALGVFN</sequence>
<comment type="similarity">
    <text evidence="1">Belongs to the sulfatase family.</text>
</comment>
<evidence type="ECO:0000256" key="2">
    <source>
        <dbReference type="ARBA" id="ARBA00022801"/>
    </source>
</evidence>
<protein>
    <submittedName>
        <fullName evidence="5">Sulfatase</fullName>
    </submittedName>
</protein>
<feature type="domain" description="Sulfatase N-terminal" evidence="4">
    <location>
        <begin position="43"/>
        <end position="371"/>
    </location>
</feature>
<feature type="region of interest" description="Disordered" evidence="3">
    <location>
        <begin position="518"/>
        <end position="542"/>
    </location>
</feature>
<dbReference type="Gene3D" id="3.40.720.10">
    <property type="entry name" value="Alkaline Phosphatase, subunit A"/>
    <property type="match status" value="1"/>
</dbReference>
<dbReference type="InterPro" id="IPR017850">
    <property type="entry name" value="Alkaline_phosphatase_core_sf"/>
</dbReference>
<dbReference type="InterPro" id="IPR000917">
    <property type="entry name" value="Sulfatase_N"/>
</dbReference>